<dbReference type="eggNOG" id="COG1032">
    <property type="taxonomic scope" value="Bacteria"/>
</dbReference>
<dbReference type="GO" id="GO:0051536">
    <property type="term" value="F:iron-sulfur cluster binding"/>
    <property type="evidence" value="ECO:0007669"/>
    <property type="project" value="InterPro"/>
</dbReference>
<organism evidence="3 4">
    <name type="scientific">Cyanobium gracile (strain ATCC 27147 / PCC 6307)</name>
    <dbReference type="NCBI Taxonomy" id="292564"/>
    <lineage>
        <taxon>Bacteria</taxon>
        <taxon>Bacillati</taxon>
        <taxon>Cyanobacteriota</taxon>
        <taxon>Cyanophyceae</taxon>
        <taxon>Synechococcales</taxon>
        <taxon>Prochlorococcaceae</taxon>
        <taxon>Cyanobium</taxon>
    </lineage>
</organism>
<dbReference type="STRING" id="292564.Cyagr_2420"/>
<dbReference type="PROSITE" id="PS51918">
    <property type="entry name" value="RADICAL_SAM"/>
    <property type="match status" value="1"/>
</dbReference>
<dbReference type="InterPro" id="IPR045784">
    <property type="entry name" value="Radical_SAM_N2"/>
</dbReference>
<name>K9P9W9_CYAGP</name>
<dbReference type="AlphaFoldDB" id="K9P9W9"/>
<dbReference type="PANTHER" id="PTHR42731:SF1">
    <property type="entry name" value="RADICAL SAM DOMAIN PROTEIN"/>
    <property type="match status" value="1"/>
</dbReference>
<dbReference type="HOGENOM" id="CLU_011543_3_2_3"/>
<evidence type="ECO:0000313" key="4">
    <source>
        <dbReference type="Proteomes" id="UP000010388"/>
    </source>
</evidence>
<dbReference type="InterPro" id="IPR058240">
    <property type="entry name" value="rSAM_sf"/>
</dbReference>
<dbReference type="PATRIC" id="fig|292564.3.peg.2297"/>
<dbReference type="CDD" id="cd01335">
    <property type="entry name" value="Radical_SAM"/>
    <property type="match status" value="1"/>
</dbReference>
<dbReference type="Pfam" id="PF19864">
    <property type="entry name" value="Radical_SAM_N2"/>
    <property type="match status" value="1"/>
</dbReference>
<proteinExistence type="predicted"/>
<gene>
    <name evidence="3" type="ordered locus">Cyagr_2420</name>
</gene>
<evidence type="ECO:0000313" key="3">
    <source>
        <dbReference type="EMBL" id="AFY29526.1"/>
    </source>
</evidence>
<accession>K9P9W9</accession>
<dbReference type="GO" id="GO:0003824">
    <property type="term" value="F:catalytic activity"/>
    <property type="evidence" value="ECO:0007669"/>
    <property type="project" value="InterPro"/>
</dbReference>
<evidence type="ECO:0000259" key="2">
    <source>
        <dbReference type="PROSITE" id="PS51918"/>
    </source>
</evidence>
<dbReference type="InterPro" id="IPR023404">
    <property type="entry name" value="rSAM_horseshoe"/>
</dbReference>
<dbReference type="InterPro" id="IPR006638">
    <property type="entry name" value="Elp3/MiaA/NifB-like_rSAM"/>
</dbReference>
<feature type="domain" description="Radical SAM core" evidence="2">
    <location>
        <begin position="209"/>
        <end position="430"/>
    </location>
</feature>
<dbReference type="KEGG" id="cgc:Cyagr_2420"/>
<dbReference type="Proteomes" id="UP000010388">
    <property type="component" value="Chromosome"/>
</dbReference>
<dbReference type="SFLD" id="SFLDG01082">
    <property type="entry name" value="B12-binding_domain_containing"/>
    <property type="match status" value="1"/>
</dbReference>
<dbReference type="Gene3D" id="3.80.30.20">
    <property type="entry name" value="tm_1862 like domain"/>
    <property type="match status" value="1"/>
</dbReference>
<dbReference type="Pfam" id="PF04055">
    <property type="entry name" value="Radical_SAM"/>
    <property type="match status" value="1"/>
</dbReference>
<dbReference type="InterPro" id="IPR007197">
    <property type="entry name" value="rSAM"/>
</dbReference>
<dbReference type="EMBL" id="CP003495">
    <property type="protein sequence ID" value="AFY29526.1"/>
    <property type="molecule type" value="Genomic_DNA"/>
</dbReference>
<protein>
    <submittedName>
        <fullName evidence="3">Fe-S oxidoreductase</fullName>
    </submittedName>
</protein>
<dbReference type="SMART" id="SM00729">
    <property type="entry name" value="Elp3"/>
    <property type="match status" value="1"/>
</dbReference>
<evidence type="ECO:0000256" key="1">
    <source>
        <dbReference type="SAM" id="MobiDB-lite"/>
    </source>
</evidence>
<dbReference type="SFLD" id="SFLDS00029">
    <property type="entry name" value="Radical_SAM"/>
    <property type="match status" value="1"/>
</dbReference>
<sequence>MLFEPARPAADALRTVLAFPSSYSVGITSLGYQVVWASLARRSDLDVRRLFTDQGDPPHRHCDLFGLSLSWELDGPVLLDLLEQQGIPLWSHQRGEDDPIVFGGGPVLTANPEPLAPFFDVVLLGDGELLLPAFIDALQAARALARPERLRQLARVPGVYVPSLYAPRYDAAGALLGVEPTAAEVPATVAKQTWRGNTLSHSTVITPEAAWPSIHMVEVARSCPELCRFCLASYLTLPFRTASLDDGLIPAVETGLAVTKRLGLLGASVTQHPQFADLLSWLDQDGFEGTRVSVSSVRAATVTPQLGRILARRGSKSLTIAIESGSERMRRVVNKKLAGEEIFAAARYAKEGGLSGMKLYGMAGLPSEEEADIEATADLLLALKKATPGLRLSLGVSTFVPKAHTPFQWEGVRPEAEKRLQRLARRLQPKGIELRPESYGWSVIQALLSRSDRRLAPVIAAARGQHDSQGGWKKAYRAARTGEVAAPADLPVPLPAPPPWEEVVHATWDEERVLPWTHLEGPLPPATLLRHRQEALAGDSSADPPAAPTPPH</sequence>
<feature type="region of interest" description="Disordered" evidence="1">
    <location>
        <begin position="531"/>
        <end position="552"/>
    </location>
</feature>
<dbReference type="RefSeq" id="WP_015109964.1">
    <property type="nucleotide sequence ID" value="NC_019675.1"/>
</dbReference>
<dbReference type="SUPFAM" id="SSF102114">
    <property type="entry name" value="Radical SAM enzymes"/>
    <property type="match status" value="1"/>
</dbReference>
<reference evidence="4" key="1">
    <citation type="journal article" date="2013" name="Proc. Natl. Acad. Sci. U.S.A.">
        <title>Improving the coverage of the cyanobacterial phylum using diversity-driven genome sequencing.</title>
        <authorList>
            <person name="Shih P.M."/>
            <person name="Wu D."/>
            <person name="Latifi A."/>
            <person name="Axen S.D."/>
            <person name="Fewer D.P."/>
            <person name="Talla E."/>
            <person name="Calteau A."/>
            <person name="Cai F."/>
            <person name="Tandeau de Marsac N."/>
            <person name="Rippka R."/>
            <person name="Herdman M."/>
            <person name="Sivonen K."/>
            <person name="Coursin T."/>
            <person name="Laurent T."/>
            <person name="Goodwin L."/>
            <person name="Nolan M."/>
            <person name="Davenport K.W."/>
            <person name="Han C.S."/>
            <person name="Rubin E.M."/>
            <person name="Eisen J.A."/>
            <person name="Woyke T."/>
            <person name="Gugger M."/>
            <person name="Kerfeld C.A."/>
        </authorList>
    </citation>
    <scope>NUCLEOTIDE SEQUENCE [LARGE SCALE GENOMIC DNA]</scope>
    <source>
        <strain evidence="4">ATCC 27147 / PCC 6307</strain>
    </source>
</reference>
<feature type="compositionally biased region" description="Low complexity" evidence="1">
    <location>
        <begin position="535"/>
        <end position="544"/>
    </location>
</feature>
<dbReference type="PANTHER" id="PTHR42731">
    <property type="entry name" value="SLL1084 PROTEIN"/>
    <property type="match status" value="1"/>
</dbReference>